<name>A0ABN3HNE9_9ACTN</name>
<accession>A0ABN3HNE9</accession>
<sequence length="99" mass="9485">MPAAPVASHVSPAWVPADDDRCSDCSGIGIAADVDGSLTGTVGTLVLCACSGGLELGRNAERLGICADCSGTGVEIDTDGSLTGTAGTPVLCCCVGGAA</sequence>
<evidence type="ECO:0000313" key="2">
    <source>
        <dbReference type="Proteomes" id="UP001500058"/>
    </source>
</evidence>
<evidence type="ECO:0000313" key="1">
    <source>
        <dbReference type="EMBL" id="GAA2383464.1"/>
    </source>
</evidence>
<organism evidence="1 2">
    <name type="scientific">Streptomyces glaucosporus</name>
    <dbReference type="NCBI Taxonomy" id="284044"/>
    <lineage>
        <taxon>Bacteria</taxon>
        <taxon>Bacillati</taxon>
        <taxon>Actinomycetota</taxon>
        <taxon>Actinomycetes</taxon>
        <taxon>Kitasatosporales</taxon>
        <taxon>Streptomycetaceae</taxon>
        <taxon>Streptomyces</taxon>
    </lineage>
</organism>
<proteinExistence type="predicted"/>
<keyword evidence="2" id="KW-1185">Reference proteome</keyword>
<dbReference type="RefSeq" id="WP_344628830.1">
    <property type="nucleotide sequence ID" value="NZ_BAAATJ010000001.1"/>
</dbReference>
<reference evidence="1 2" key="1">
    <citation type="journal article" date="2019" name="Int. J. Syst. Evol. Microbiol.">
        <title>The Global Catalogue of Microorganisms (GCM) 10K type strain sequencing project: providing services to taxonomists for standard genome sequencing and annotation.</title>
        <authorList>
            <consortium name="The Broad Institute Genomics Platform"/>
            <consortium name="The Broad Institute Genome Sequencing Center for Infectious Disease"/>
            <person name="Wu L."/>
            <person name="Ma J."/>
        </authorList>
    </citation>
    <scope>NUCLEOTIDE SEQUENCE [LARGE SCALE GENOMIC DNA]</scope>
    <source>
        <strain evidence="1 2">JCM 6921</strain>
    </source>
</reference>
<dbReference type="Proteomes" id="UP001500058">
    <property type="component" value="Unassembled WGS sequence"/>
</dbReference>
<gene>
    <name evidence="1" type="ORF">GCM10010420_01900</name>
</gene>
<comment type="caution">
    <text evidence="1">The sequence shown here is derived from an EMBL/GenBank/DDBJ whole genome shotgun (WGS) entry which is preliminary data.</text>
</comment>
<dbReference type="EMBL" id="BAAATJ010000001">
    <property type="protein sequence ID" value="GAA2383464.1"/>
    <property type="molecule type" value="Genomic_DNA"/>
</dbReference>
<protein>
    <submittedName>
        <fullName evidence="1">Uncharacterized protein</fullName>
    </submittedName>
</protein>